<dbReference type="PANTHER" id="PTHR37300:SF1">
    <property type="entry name" value="UPF0291 PROTEIN YNZC"/>
    <property type="match status" value="1"/>
</dbReference>
<protein>
    <recommendedName>
        <fullName evidence="2">UPF0291 protein KHM83_11685</fullName>
    </recommendedName>
</protein>
<evidence type="ECO:0000256" key="2">
    <source>
        <dbReference type="HAMAP-Rule" id="MF_01103"/>
    </source>
</evidence>
<comment type="caution">
    <text evidence="3">The sequence shown here is derived from an EMBL/GenBank/DDBJ whole genome shotgun (WGS) entry which is preliminary data.</text>
</comment>
<dbReference type="Pfam" id="PF05979">
    <property type="entry name" value="DUF896"/>
    <property type="match status" value="1"/>
</dbReference>
<organism evidence="3 4">
    <name type="scientific">Fusibacter paucivorans</name>
    <dbReference type="NCBI Taxonomy" id="76009"/>
    <lineage>
        <taxon>Bacteria</taxon>
        <taxon>Bacillati</taxon>
        <taxon>Bacillota</taxon>
        <taxon>Clostridia</taxon>
        <taxon>Eubacteriales</taxon>
        <taxon>Eubacteriales Family XII. Incertae Sedis</taxon>
        <taxon>Fusibacter</taxon>
    </lineage>
</organism>
<keyword evidence="4" id="KW-1185">Reference proteome</keyword>
<evidence type="ECO:0000313" key="4">
    <source>
        <dbReference type="Proteomes" id="UP000746471"/>
    </source>
</evidence>
<accession>A0ABS5PQK3</accession>
<dbReference type="EMBL" id="JAHBCL010000019">
    <property type="protein sequence ID" value="MBS7527343.1"/>
    <property type="molecule type" value="Genomic_DNA"/>
</dbReference>
<dbReference type="RefSeq" id="WP_213237204.1">
    <property type="nucleotide sequence ID" value="NZ_JAHBCL010000019.1"/>
</dbReference>
<dbReference type="Proteomes" id="UP000746471">
    <property type="component" value="Unassembled WGS sequence"/>
</dbReference>
<sequence>MLNQEKLDRISFLANKKKREGLTAEETLEQKALREEYLTAFRKSFRKQLDNIEIVYKD</sequence>
<evidence type="ECO:0000256" key="1">
    <source>
        <dbReference type="ARBA" id="ARBA00022490"/>
    </source>
</evidence>
<gene>
    <name evidence="3" type="ORF">KHM83_11685</name>
</gene>
<comment type="similarity">
    <text evidence="2">Belongs to the UPF0291 family.</text>
</comment>
<dbReference type="SUPFAM" id="SSF158221">
    <property type="entry name" value="YnzC-like"/>
    <property type="match status" value="1"/>
</dbReference>
<name>A0ABS5PQK3_9FIRM</name>
<reference evidence="3 4" key="1">
    <citation type="submission" date="2021-05" db="EMBL/GenBank/DDBJ databases">
        <title>Fusibacter ferrireducens sp. nov., an anaerobic, sulfur- and Fe-reducing bacterium isolated from the mangrove sediment.</title>
        <authorList>
            <person name="Qiu D."/>
        </authorList>
    </citation>
    <scope>NUCLEOTIDE SEQUENCE [LARGE SCALE GENOMIC DNA]</scope>
    <source>
        <strain evidence="3 4">DSM 12116</strain>
    </source>
</reference>
<evidence type="ECO:0000313" key="3">
    <source>
        <dbReference type="EMBL" id="MBS7527343.1"/>
    </source>
</evidence>
<keyword evidence="1 2" id="KW-0963">Cytoplasm</keyword>
<dbReference type="PANTHER" id="PTHR37300">
    <property type="entry name" value="UPF0291 PROTEIN CBO2609/CLC_2481"/>
    <property type="match status" value="1"/>
</dbReference>
<proteinExistence type="inferred from homology"/>
<dbReference type="InterPro" id="IPR009242">
    <property type="entry name" value="DUF896"/>
</dbReference>
<dbReference type="Gene3D" id="1.10.287.540">
    <property type="entry name" value="Helix hairpin bin"/>
    <property type="match status" value="1"/>
</dbReference>
<dbReference type="HAMAP" id="MF_01103">
    <property type="entry name" value="UPF0291"/>
    <property type="match status" value="1"/>
</dbReference>
<comment type="subcellular location">
    <subcellularLocation>
        <location evidence="2">Cytoplasm</location>
    </subcellularLocation>
</comment>